<evidence type="ECO:0000259" key="8">
    <source>
        <dbReference type="Pfam" id="PF21981"/>
    </source>
</evidence>
<dbReference type="EMBL" id="SRYV01000006">
    <property type="protein sequence ID" value="TGY16014.1"/>
    <property type="molecule type" value="Genomic_DNA"/>
</dbReference>
<evidence type="ECO:0000256" key="1">
    <source>
        <dbReference type="ARBA" id="ARBA00003529"/>
    </source>
</evidence>
<dbReference type="InterPro" id="IPR053924">
    <property type="entry name" value="RecX_HTH_2nd"/>
</dbReference>
<dbReference type="InterPro" id="IPR003783">
    <property type="entry name" value="Regulatory_RecX"/>
</dbReference>
<gene>
    <name evidence="6 10" type="primary">recX</name>
    <name evidence="10" type="ORF">E5351_04160</name>
</gene>
<evidence type="ECO:0000259" key="9">
    <source>
        <dbReference type="Pfam" id="PF21982"/>
    </source>
</evidence>
<comment type="caution">
    <text evidence="10">The sequence shown here is derived from an EMBL/GenBank/DDBJ whole genome shotgun (WGS) entry which is preliminary data.</text>
</comment>
<dbReference type="InterPro" id="IPR036388">
    <property type="entry name" value="WH-like_DNA-bd_sf"/>
</dbReference>
<evidence type="ECO:0000256" key="2">
    <source>
        <dbReference type="ARBA" id="ARBA00004496"/>
    </source>
</evidence>
<dbReference type="HAMAP" id="MF_01114">
    <property type="entry name" value="RecX"/>
    <property type="match status" value="1"/>
</dbReference>
<dbReference type="Pfam" id="PF21981">
    <property type="entry name" value="RecX_HTH3"/>
    <property type="match status" value="1"/>
</dbReference>
<feature type="domain" description="RecX first three-helical" evidence="9">
    <location>
        <begin position="63"/>
        <end position="100"/>
    </location>
</feature>
<reference evidence="10 11" key="1">
    <citation type="submission" date="2019-04" db="EMBL/GenBank/DDBJ databases">
        <title>Microbes associate with the intestines of laboratory mice.</title>
        <authorList>
            <person name="Navarre W."/>
            <person name="Wong E."/>
            <person name="Huang K."/>
            <person name="Tropini C."/>
            <person name="Ng K."/>
            <person name="Yu B."/>
        </authorList>
    </citation>
    <scope>NUCLEOTIDE SEQUENCE [LARGE SCALE GENOMIC DNA]</scope>
    <source>
        <strain evidence="10 11">NM61_E11</strain>
    </source>
</reference>
<dbReference type="Pfam" id="PF02631">
    <property type="entry name" value="RecX_HTH2"/>
    <property type="match status" value="1"/>
</dbReference>
<comment type="subcellular location">
    <subcellularLocation>
        <location evidence="2 6">Cytoplasm</location>
    </subcellularLocation>
</comment>
<evidence type="ECO:0000256" key="5">
    <source>
        <dbReference type="ARBA" id="ARBA00022490"/>
    </source>
</evidence>
<evidence type="ECO:0000256" key="6">
    <source>
        <dbReference type="HAMAP-Rule" id="MF_01114"/>
    </source>
</evidence>
<dbReference type="RefSeq" id="WP_004045119.1">
    <property type="nucleotide sequence ID" value="NZ_AQFR02000003.1"/>
</dbReference>
<dbReference type="Gene3D" id="1.10.10.10">
    <property type="entry name" value="Winged helix-like DNA-binding domain superfamily/Winged helix DNA-binding domain"/>
    <property type="match status" value="4"/>
</dbReference>
<organism evidence="10 11">
    <name type="scientific">Lactobacillus intestinalis</name>
    <dbReference type="NCBI Taxonomy" id="151781"/>
    <lineage>
        <taxon>Bacteria</taxon>
        <taxon>Bacillati</taxon>
        <taxon>Bacillota</taxon>
        <taxon>Bacilli</taxon>
        <taxon>Lactobacillales</taxon>
        <taxon>Lactobacillaceae</taxon>
        <taxon>Lactobacillus</taxon>
    </lineage>
</organism>
<dbReference type="AlphaFoldDB" id="A0A4S2BQ09"/>
<sequence>MVIITKLSAQKRPGRYNLFLDNHYAFSVSERTVAEFVLLKGKELTDEEINKIQEFDTNAKASDLAAKYLSYEMRTVYEVLQYLKKKGISLEAAQNAVDELVSLGYLNDEQYAQLFIKQNLNIGSEGPRSIQNKLAKKGIGNDIIENELEKIDEDSWIDPGVKAVKSLTNKVGSVSKTELERKIRTKLMTRGFNSDMISSVISVLDLSSSSDDELEALKKQGIKAYKRFRRFDERERKFKIKRYLYTHGFSSGEIEAFLNGEVIPLDELEDY</sequence>
<dbReference type="Pfam" id="PF21982">
    <property type="entry name" value="RecX_HTH1"/>
    <property type="match status" value="1"/>
</dbReference>
<dbReference type="GO" id="GO:0005737">
    <property type="term" value="C:cytoplasm"/>
    <property type="evidence" value="ECO:0007669"/>
    <property type="project" value="UniProtKB-SubCell"/>
</dbReference>
<dbReference type="GO" id="GO:0006282">
    <property type="term" value="P:regulation of DNA repair"/>
    <property type="evidence" value="ECO:0007669"/>
    <property type="project" value="UniProtKB-UniRule"/>
</dbReference>
<feature type="domain" description="RecX third three-helical" evidence="8">
    <location>
        <begin position="211"/>
        <end position="258"/>
    </location>
</feature>
<evidence type="ECO:0000259" key="7">
    <source>
        <dbReference type="Pfam" id="PF02631"/>
    </source>
</evidence>
<evidence type="ECO:0000313" key="10">
    <source>
        <dbReference type="EMBL" id="TGY16014.1"/>
    </source>
</evidence>
<accession>A0A4S2BQ09</accession>
<evidence type="ECO:0000256" key="3">
    <source>
        <dbReference type="ARBA" id="ARBA00009695"/>
    </source>
</evidence>
<proteinExistence type="inferred from homology"/>
<comment type="similarity">
    <text evidence="3 6">Belongs to the RecX family.</text>
</comment>
<comment type="function">
    <text evidence="1 6">Modulates RecA activity.</text>
</comment>
<dbReference type="InterPro" id="IPR053925">
    <property type="entry name" value="RecX_HTH_3rd"/>
</dbReference>
<protein>
    <recommendedName>
        <fullName evidence="4 6">Regulatory protein RecX</fullName>
    </recommendedName>
</protein>
<dbReference type="NCBIfam" id="NF010733">
    <property type="entry name" value="PRK14135.1"/>
    <property type="match status" value="1"/>
</dbReference>
<feature type="domain" description="RecX second three-helical" evidence="7">
    <location>
        <begin position="107"/>
        <end position="146"/>
    </location>
</feature>
<evidence type="ECO:0000313" key="11">
    <source>
        <dbReference type="Proteomes" id="UP000309117"/>
    </source>
</evidence>
<evidence type="ECO:0000256" key="4">
    <source>
        <dbReference type="ARBA" id="ARBA00018111"/>
    </source>
</evidence>
<dbReference type="Proteomes" id="UP000309117">
    <property type="component" value="Unassembled WGS sequence"/>
</dbReference>
<keyword evidence="5 6" id="KW-0963">Cytoplasm</keyword>
<dbReference type="PANTHER" id="PTHR33602">
    <property type="entry name" value="REGULATORY PROTEIN RECX FAMILY PROTEIN"/>
    <property type="match status" value="1"/>
</dbReference>
<dbReference type="PANTHER" id="PTHR33602:SF1">
    <property type="entry name" value="REGULATORY PROTEIN RECX FAMILY PROTEIN"/>
    <property type="match status" value="1"/>
</dbReference>
<name>A0A4S2BQ09_9LACO</name>
<dbReference type="InterPro" id="IPR053926">
    <property type="entry name" value="RecX_HTH_1st"/>
</dbReference>